<comment type="caution">
    <text evidence="2">The sequence shown here is derived from an EMBL/GenBank/DDBJ whole genome shotgun (WGS) entry which is preliminary data.</text>
</comment>
<dbReference type="Pfam" id="PF12840">
    <property type="entry name" value="HTH_20"/>
    <property type="match status" value="1"/>
</dbReference>
<evidence type="ECO:0000313" key="3">
    <source>
        <dbReference type="Proteomes" id="UP001595748"/>
    </source>
</evidence>
<dbReference type="InterPro" id="IPR036388">
    <property type="entry name" value="WH-like_DNA-bd_sf"/>
</dbReference>
<evidence type="ECO:0000259" key="1">
    <source>
        <dbReference type="PROSITE" id="PS50987"/>
    </source>
</evidence>
<sequence>MDVYTALADPTRRQVLEQLRGGEQPAMHLVRQFPHLSRPAVLKHLGVLRDAGLITQRPQGRERLYRLNAQPLREVDDWLAHYRTFWTDALNRLEQHLEENP</sequence>
<dbReference type="EMBL" id="JBHRZF010000186">
    <property type="protein sequence ID" value="MFC3862288.1"/>
    <property type="molecule type" value="Genomic_DNA"/>
</dbReference>
<dbReference type="CDD" id="cd00090">
    <property type="entry name" value="HTH_ARSR"/>
    <property type="match status" value="1"/>
</dbReference>
<dbReference type="SMART" id="SM00418">
    <property type="entry name" value="HTH_ARSR"/>
    <property type="match status" value="1"/>
</dbReference>
<keyword evidence="3" id="KW-1185">Reference proteome</keyword>
<dbReference type="InterPro" id="IPR001845">
    <property type="entry name" value="HTH_ArsR_DNA-bd_dom"/>
</dbReference>
<evidence type="ECO:0000313" key="2">
    <source>
        <dbReference type="EMBL" id="MFC3862288.1"/>
    </source>
</evidence>
<name>A0ABV8A9A1_9DEIO</name>
<dbReference type="Proteomes" id="UP001595748">
    <property type="component" value="Unassembled WGS sequence"/>
</dbReference>
<dbReference type="NCBIfam" id="NF033788">
    <property type="entry name" value="HTH_metalloreg"/>
    <property type="match status" value="1"/>
</dbReference>
<reference evidence="3" key="1">
    <citation type="journal article" date="2019" name="Int. J. Syst. Evol. Microbiol.">
        <title>The Global Catalogue of Microorganisms (GCM) 10K type strain sequencing project: providing services to taxonomists for standard genome sequencing and annotation.</title>
        <authorList>
            <consortium name="The Broad Institute Genomics Platform"/>
            <consortium name="The Broad Institute Genome Sequencing Center for Infectious Disease"/>
            <person name="Wu L."/>
            <person name="Ma J."/>
        </authorList>
    </citation>
    <scope>NUCLEOTIDE SEQUENCE [LARGE SCALE GENOMIC DNA]</scope>
    <source>
        <strain evidence="3">CCTCC AB 2013263</strain>
    </source>
</reference>
<dbReference type="PANTHER" id="PTHR38600">
    <property type="entry name" value="TRANSCRIPTIONAL REGULATORY PROTEIN"/>
    <property type="match status" value="1"/>
</dbReference>
<gene>
    <name evidence="2" type="ORF">ACFOPQ_16120</name>
</gene>
<proteinExistence type="predicted"/>
<dbReference type="InterPro" id="IPR036390">
    <property type="entry name" value="WH_DNA-bd_sf"/>
</dbReference>
<dbReference type="PANTHER" id="PTHR38600:SF2">
    <property type="entry name" value="SLL0088 PROTEIN"/>
    <property type="match status" value="1"/>
</dbReference>
<accession>A0ABV8A9A1</accession>
<dbReference type="Gene3D" id="1.10.10.10">
    <property type="entry name" value="Winged helix-like DNA-binding domain superfamily/Winged helix DNA-binding domain"/>
    <property type="match status" value="1"/>
</dbReference>
<dbReference type="RefSeq" id="WP_380080018.1">
    <property type="nucleotide sequence ID" value="NZ_JBHRZF010000186.1"/>
</dbReference>
<protein>
    <submittedName>
        <fullName evidence="2">ArsR/SmtB family transcription factor</fullName>
    </submittedName>
</protein>
<organism evidence="2 3">
    <name type="scientific">Deinococcus antarcticus</name>
    <dbReference type="NCBI Taxonomy" id="1298767"/>
    <lineage>
        <taxon>Bacteria</taxon>
        <taxon>Thermotogati</taxon>
        <taxon>Deinococcota</taxon>
        <taxon>Deinococci</taxon>
        <taxon>Deinococcales</taxon>
        <taxon>Deinococcaceae</taxon>
        <taxon>Deinococcus</taxon>
    </lineage>
</organism>
<dbReference type="PROSITE" id="PS50987">
    <property type="entry name" value="HTH_ARSR_2"/>
    <property type="match status" value="1"/>
</dbReference>
<dbReference type="SUPFAM" id="SSF46785">
    <property type="entry name" value="Winged helix' DNA-binding domain"/>
    <property type="match status" value="1"/>
</dbReference>
<feature type="domain" description="HTH arsR-type" evidence="1">
    <location>
        <begin position="1"/>
        <end position="97"/>
    </location>
</feature>
<dbReference type="InterPro" id="IPR011991">
    <property type="entry name" value="ArsR-like_HTH"/>
</dbReference>